<feature type="binding site" evidence="12">
    <location>
        <position position="212"/>
    </location>
    <ligand>
        <name>pyruvate</name>
        <dbReference type="ChEBI" id="CHEBI:15361"/>
    </ligand>
</feature>
<keyword evidence="5 12" id="KW-0963">Cytoplasm</keyword>
<evidence type="ECO:0000313" key="14">
    <source>
        <dbReference type="EMBL" id="MFC6092489.1"/>
    </source>
</evidence>
<dbReference type="NCBIfam" id="TIGR00674">
    <property type="entry name" value="dapA"/>
    <property type="match status" value="1"/>
</dbReference>
<reference evidence="15" key="1">
    <citation type="journal article" date="2019" name="Int. J. Syst. Evol. Microbiol.">
        <title>The Global Catalogue of Microorganisms (GCM) 10K type strain sequencing project: providing services to taxonomists for standard genome sequencing and annotation.</title>
        <authorList>
            <consortium name="The Broad Institute Genomics Platform"/>
            <consortium name="The Broad Institute Genome Sequencing Center for Infectious Disease"/>
            <person name="Wu L."/>
            <person name="Ma J."/>
        </authorList>
    </citation>
    <scope>NUCLEOTIDE SEQUENCE [LARGE SCALE GENOMIC DNA]</scope>
    <source>
        <strain evidence="15">CGMCC 4.7246</strain>
    </source>
</reference>
<keyword evidence="9 12" id="KW-0456">Lyase</keyword>
<dbReference type="EMBL" id="JBHSQO010000029">
    <property type="protein sequence ID" value="MFC6092489.1"/>
    <property type="molecule type" value="Genomic_DNA"/>
</dbReference>
<feature type="active site" description="Schiff-base intermediate with substrate" evidence="12">
    <location>
        <position position="172"/>
    </location>
</feature>
<dbReference type="Pfam" id="PF00701">
    <property type="entry name" value="DHDPS"/>
    <property type="match status" value="1"/>
</dbReference>
<sequence length="298" mass="31253">MTASPTASPGRPFGRVLTAMVTPFDAQGAVDLDKAQQLAEHLIGSGSDGLVVNGTTGESPTTGDAEKADLVRAVVEAVGDRATVVAGTGTYDTAHSVRLSRQAQDAGAHGLLLVTPYYSRPTQEGLLAHFTTVADAVDLPVMLYDIPPRSVVPIEVDTLFRLAEHPRVVAVKDAKGDLPAGSRVIAGTDLAYYSGDDPLNLPWLAVGAVGVVSVISHFAGDRLRDLVDAFEAGDVKRATSIHHDLLALLRPFNRMPGVTYAKAALRLRGLDVGSPRLPLLPASDEDIEAVEAELGVNA</sequence>
<evidence type="ECO:0000256" key="13">
    <source>
        <dbReference type="PIRNR" id="PIRNR001365"/>
    </source>
</evidence>
<evidence type="ECO:0000256" key="4">
    <source>
        <dbReference type="ARBA" id="ARBA00012086"/>
    </source>
</evidence>
<evidence type="ECO:0000313" key="15">
    <source>
        <dbReference type="Proteomes" id="UP001596220"/>
    </source>
</evidence>
<keyword evidence="10 12" id="KW-0704">Schiff base</keyword>
<comment type="subcellular location">
    <subcellularLocation>
        <location evidence="12">Cytoplasm</location>
    </subcellularLocation>
</comment>
<keyword evidence="7 12" id="KW-0220">Diaminopimelate biosynthesis</keyword>
<comment type="catalytic activity">
    <reaction evidence="11 12">
        <text>L-aspartate 4-semialdehyde + pyruvate = (2S,4S)-4-hydroxy-2,3,4,5-tetrahydrodipicolinate + H2O + H(+)</text>
        <dbReference type="Rhea" id="RHEA:34171"/>
        <dbReference type="ChEBI" id="CHEBI:15361"/>
        <dbReference type="ChEBI" id="CHEBI:15377"/>
        <dbReference type="ChEBI" id="CHEBI:15378"/>
        <dbReference type="ChEBI" id="CHEBI:67139"/>
        <dbReference type="ChEBI" id="CHEBI:537519"/>
        <dbReference type="EC" id="4.3.3.7"/>
    </reaction>
</comment>
<dbReference type="PROSITE" id="PS00665">
    <property type="entry name" value="DHDPS_1"/>
    <property type="match status" value="1"/>
</dbReference>
<dbReference type="PIRSF" id="PIRSF001365">
    <property type="entry name" value="DHDPS"/>
    <property type="match status" value="1"/>
</dbReference>
<accession>A0ABW1PBS0</accession>
<proteinExistence type="inferred from homology"/>
<dbReference type="InterPro" id="IPR020625">
    <property type="entry name" value="Schiff_base-form_aldolases_AS"/>
</dbReference>
<protein>
    <recommendedName>
        <fullName evidence="4 12">4-hydroxy-tetrahydrodipicolinate synthase</fullName>
        <shortName evidence="12">HTPA synthase</shortName>
        <ecNumber evidence="4 12">4.3.3.7</ecNumber>
    </recommendedName>
</protein>
<gene>
    <name evidence="12 14" type="primary">dapA</name>
    <name evidence="14" type="ORF">ACFP3R_24720</name>
</gene>
<feature type="site" description="Part of a proton relay during catalysis" evidence="12">
    <location>
        <position position="55"/>
    </location>
</feature>
<evidence type="ECO:0000256" key="7">
    <source>
        <dbReference type="ARBA" id="ARBA00022915"/>
    </source>
</evidence>
<dbReference type="InterPro" id="IPR005263">
    <property type="entry name" value="DapA"/>
</dbReference>
<evidence type="ECO:0000256" key="1">
    <source>
        <dbReference type="ARBA" id="ARBA00003294"/>
    </source>
</evidence>
<evidence type="ECO:0000256" key="8">
    <source>
        <dbReference type="ARBA" id="ARBA00023154"/>
    </source>
</evidence>
<dbReference type="Proteomes" id="UP001596220">
    <property type="component" value="Unassembled WGS sequence"/>
</dbReference>
<name>A0ABW1PBS0_9PSEU</name>
<dbReference type="PROSITE" id="PS00666">
    <property type="entry name" value="DHDPS_2"/>
    <property type="match status" value="1"/>
</dbReference>
<dbReference type="PANTHER" id="PTHR12128">
    <property type="entry name" value="DIHYDRODIPICOLINATE SYNTHASE"/>
    <property type="match status" value="1"/>
</dbReference>
<evidence type="ECO:0000256" key="11">
    <source>
        <dbReference type="ARBA" id="ARBA00047836"/>
    </source>
</evidence>
<dbReference type="RefSeq" id="WP_380638775.1">
    <property type="nucleotide sequence ID" value="NZ_JBHSQO010000029.1"/>
</dbReference>
<dbReference type="InterPro" id="IPR020624">
    <property type="entry name" value="Schiff_base-form_aldolases_CS"/>
</dbReference>
<dbReference type="Gene3D" id="3.20.20.70">
    <property type="entry name" value="Aldolase class I"/>
    <property type="match status" value="1"/>
</dbReference>
<comment type="caution">
    <text evidence="14">The sequence shown here is derived from an EMBL/GenBank/DDBJ whole genome shotgun (WGS) entry which is preliminary data.</text>
</comment>
<dbReference type="SMART" id="SM01130">
    <property type="entry name" value="DHDPS"/>
    <property type="match status" value="1"/>
</dbReference>
<comment type="pathway">
    <text evidence="2 12">Amino-acid biosynthesis; L-lysine biosynthesis via DAP pathway; (S)-tetrahydrodipicolinate from L-aspartate: step 3/4.</text>
</comment>
<evidence type="ECO:0000256" key="10">
    <source>
        <dbReference type="ARBA" id="ARBA00023270"/>
    </source>
</evidence>
<feature type="binding site" evidence="12">
    <location>
        <position position="56"/>
    </location>
    <ligand>
        <name>pyruvate</name>
        <dbReference type="ChEBI" id="CHEBI:15361"/>
    </ligand>
</feature>
<evidence type="ECO:0000256" key="3">
    <source>
        <dbReference type="ARBA" id="ARBA00007592"/>
    </source>
</evidence>
<evidence type="ECO:0000256" key="6">
    <source>
        <dbReference type="ARBA" id="ARBA00022605"/>
    </source>
</evidence>
<dbReference type="InterPro" id="IPR002220">
    <property type="entry name" value="DapA-like"/>
</dbReference>
<dbReference type="InterPro" id="IPR013785">
    <property type="entry name" value="Aldolase_TIM"/>
</dbReference>
<evidence type="ECO:0000256" key="2">
    <source>
        <dbReference type="ARBA" id="ARBA00005120"/>
    </source>
</evidence>
<evidence type="ECO:0000256" key="5">
    <source>
        <dbReference type="ARBA" id="ARBA00022490"/>
    </source>
</evidence>
<organism evidence="14 15">
    <name type="scientific">Saccharothrix lopnurensis</name>
    <dbReference type="NCBI Taxonomy" id="1670621"/>
    <lineage>
        <taxon>Bacteria</taxon>
        <taxon>Bacillati</taxon>
        <taxon>Actinomycetota</taxon>
        <taxon>Actinomycetes</taxon>
        <taxon>Pseudonocardiales</taxon>
        <taxon>Pseudonocardiaceae</taxon>
        <taxon>Saccharothrix</taxon>
    </lineage>
</organism>
<dbReference type="EC" id="4.3.3.7" evidence="4 12"/>
<dbReference type="SUPFAM" id="SSF51569">
    <property type="entry name" value="Aldolase"/>
    <property type="match status" value="1"/>
</dbReference>
<dbReference type="PRINTS" id="PR00146">
    <property type="entry name" value="DHPICSNTHASE"/>
</dbReference>
<evidence type="ECO:0000256" key="12">
    <source>
        <dbReference type="HAMAP-Rule" id="MF_00418"/>
    </source>
</evidence>
<dbReference type="CDD" id="cd00950">
    <property type="entry name" value="DHDPS"/>
    <property type="match status" value="1"/>
</dbReference>
<keyword evidence="15" id="KW-1185">Reference proteome</keyword>
<dbReference type="GO" id="GO:0008840">
    <property type="term" value="F:4-hydroxy-tetrahydrodipicolinate synthase activity"/>
    <property type="evidence" value="ECO:0007669"/>
    <property type="project" value="UniProtKB-EC"/>
</dbReference>
<keyword evidence="8 12" id="KW-0457">Lysine biosynthesis</keyword>
<evidence type="ECO:0000256" key="9">
    <source>
        <dbReference type="ARBA" id="ARBA00023239"/>
    </source>
</evidence>
<comment type="subunit">
    <text evidence="12">Homotetramer; dimer of dimers.</text>
</comment>
<keyword evidence="6 12" id="KW-0028">Amino-acid biosynthesis</keyword>
<comment type="function">
    <text evidence="1 12">Catalyzes the condensation of (S)-aspartate-beta-semialdehyde [(S)-ASA] and pyruvate to 4-hydroxy-tetrahydrodipicolinate (HTPA).</text>
</comment>
<comment type="similarity">
    <text evidence="3 12 13">Belongs to the DapA family.</text>
</comment>
<feature type="site" description="Part of a proton relay during catalysis" evidence="12">
    <location>
        <position position="118"/>
    </location>
</feature>
<comment type="caution">
    <text evidence="12">Was originally thought to be a dihydrodipicolinate synthase (DHDPS), catalyzing the condensation of (S)-aspartate-beta-semialdehyde [(S)-ASA] and pyruvate to dihydrodipicolinate (DHDP). However, it was shown in E.coli that the product of the enzymatic reaction is not dihydrodipicolinate but in fact (4S)-4-hydroxy-2,3,4,5-tetrahydro-(2S)-dipicolinic acid (HTPA), and that the consecutive dehydration reaction leading to DHDP is not spontaneous but catalyzed by DapB.</text>
</comment>
<feature type="active site" description="Proton donor/acceptor" evidence="12">
    <location>
        <position position="144"/>
    </location>
</feature>
<dbReference type="PANTHER" id="PTHR12128:SF66">
    <property type="entry name" value="4-HYDROXY-2-OXOGLUTARATE ALDOLASE, MITOCHONDRIAL"/>
    <property type="match status" value="1"/>
</dbReference>
<dbReference type="HAMAP" id="MF_00418">
    <property type="entry name" value="DapA"/>
    <property type="match status" value="1"/>
</dbReference>